<feature type="region of interest" description="Disordered" evidence="1">
    <location>
        <begin position="1"/>
        <end position="101"/>
    </location>
</feature>
<evidence type="ECO:0000313" key="3">
    <source>
        <dbReference type="Proteomes" id="UP000600918"/>
    </source>
</evidence>
<feature type="compositionally biased region" description="Acidic residues" evidence="1">
    <location>
        <begin position="28"/>
        <end position="69"/>
    </location>
</feature>
<organism evidence="2 3">
    <name type="scientific">Vespula pensylvanica</name>
    <name type="common">Western yellow jacket</name>
    <name type="synonym">Wasp</name>
    <dbReference type="NCBI Taxonomy" id="30213"/>
    <lineage>
        <taxon>Eukaryota</taxon>
        <taxon>Metazoa</taxon>
        <taxon>Ecdysozoa</taxon>
        <taxon>Arthropoda</taxon>
        <taxon>Hexapoda</taxon>
        <taxon>Insecta</taxon>
        <taxon>Pterygota</taxon>
        <taxon>Neoptera</taxon>
        <taxon>Endopterygota</taxon>
        <taxon>Hymenoptera</taxon>
        <taxon>Apocrita</taxon>
        <taxon>Aculeata</taxon>
        <taxon>Vespoidea</taxon>
        <taxon>Vespidae</taxon>
        <taxon>Vespinae</taxon>
        <taxon>Vespula</taxon>
    </lineage>
</organism>
<protein>
    <submittedName>
        <fullName evidence="2">Uncharacterized protein</fullName>
    </submittedName>
</protein>
<evidence type="ECO:0000313" key="2">
    <source>
        <dbReference type="EMBL" id="KAF7398087.1"/>
    </source>
</evidence>
<feature type="compositionally biased region" description="Basic and acidic residues" evidence="1">
    <location>
        <begin position="70"/>
        <end position="92"/>
    </location>
</feature>
<sequence>MYRKIHATSSISHANIPLKSEFSRSDEEKDEDEDENEDEDEDEDENENENEDEDEEEDENENEDEDEEEGKIKMAEGMVIKRDPSSSKESFHESLTIVNYE</sequence>
<accession>A0A834N6J7</accession>
<dbReference type="EMBL" id="JACSDY010000019">
    <property type="protein sequence ID" value="KAF7398087.1"/>
    <property type="molecule type" value="Genomic_DNA"/>
</dbReference>
<dbReference type="AlphaFoldDB" id="A0A834N6J7"/>
<keyword evidence="3" id="KW-1185">Reference proteome</keyword>
<evidence type="ECO:0000256" key="1">
    <source>
        <dbReference type="SAM" id="MobiDB-lite"/>
    </source>
</evidence>
<name>A0A834N6J7_VESPE</name>
<proteinExistence type="predicted"/>
<dbReference type="Proteomes" id="UP000600918">
    <property type="component" value="Unassembled WGS sequence"/>
</dbReference>
<gene>
    <name evidence="2" type="ORF">H0235_016095</name>
</gene>
<comment type="caution">
    <text evidence="2">The sequence shown here is derived from an EMBL/GenBank/DDBJ whole genome shotgun (WGS) entry which is preliminary data.</text>
</comment>
<reference evidence="2" key="1">
    <citation type="journal article" date="2020" name="G3 (Bethesda)">
        <title>High-Quality Assemblies for Three Invasive Social Wasps from the &lt;i&gt;Vespula&lt;/i&gt; Genus.</title>
        <authorList>
            <person name="Harrop T.W.R."/>
            <person name="Guhlin J."/>
            <person name="McLaughlin G.M."/>
            <person name="Permina E."/>
            <person name="Stockwell P."/>
            <person name="Gilligan J."/>
            <person name="Le Lec M.F."/>
            <person name="Gruber M.A.M."/>
            <person name="Quinn O."/>
            <person name="Lovegrove M."/>
            <person name="Duncan E.J."/>
            <person name="Remnant E.J."/>
            <person name="Van Eeckhoven J."/>
            <person name="Graham B."/>
            <person name="Knapp R.A."/>
            <person name="Langford K.W."/>
            <person name="Kronenberg Z."/>
            <person name="Press M.O."/>
            <person name="Eacker S.M."/>
            <person name="Wilson-Rankin E.E."/>
            <person name="Purcell J."/>
            <person name="Lester P.J."/>
            <person name="Dearden P.K."/>
        </authorList>
    </citation>
    <scope>NUCLEOTIDE SEQUENCE</scope>
    <source>
        <strain evidence="2">Volc-1</strain>
    </source>
</reference>